<feature type="domain" description="Baseplate J-like central" evidence="3">
    <location>
        <begin position="191"/>
        <end position="263"/>
    </location>
</feature>
<dbReference type="OrthoDB" id="7565172at2"/>
<comment type="similarity">
    <text evidence="1">Belongs to the Mu gp47/PBSX XkdT family.</text>
</comment>
<proteinExistence type="inferred from homology"/>
<feature type="domain" description="Baseplate protein J-like barrel" evidence="2">
    <location>
        <begin position="92"/>
        <end position="157"/>
    </location>
</feature>
<dbReference type="EMBL" id="MINH01000016">
    <property type="protein sequence ID" value="POG11794.1"/>
    <property type="molecule type" value="Genomic_DNA"/>
</dbReference>
<accession>A0A2S3X856</accession>
<dbReference type="Pfam" id="PF04865">
    <property type="entry name" value="Baseplate_J"/>
    <property type="match status" value="1"/>
</dbReference>
<protein>
    <submittedName>
        <fullName evidence="5">Uncharacterized protein</fullName>
    </submittedName>
</protein>
<sequence length="347" mass="36666">MPYEIPTLPALITRTEADFERNAPDALRRSDAKVAARALSGAAFQLFGYQSWVAHQAHPATCDEDMLLLWADWRLEGGRKSAVAASGLAGATGASGALIDADTVYQADDGRRYLVREAATLVSGVAQVQLVAELVGTAGNIEGGTLTAVVPVLGVNATLSIGADGISGGTEQESIDSLRARVRAAFKNPSKVGNAEDFEEWALEVPGVTRAWGLSRWMGPGTFGLAFVRDGDADIIPSDAQVALVQAYLDRKRPVTSEIYVFAPQRLALDVQLKVVPDTTVVRQAVQKALVDLIADQGGADSVIPISHIRAAISNAPGEIDHHLESPTVDVVVAKNQVAELGGITWL</sequence>
<evidence type="ECO:0000259" key="2">
    <source>
        <dbReference type="Pfam" id="PF04865"/>
    </source>
</evidence>
<dbReference type="Pfam" id="PF26078">
    <property type="entry name" value="Baseplate_J_M"/>
    <property type="match status" value="1"/>
</dbReference>
<dbReference type="InterPro" id="IPR058531">
    <property type="entry name" value="Baseplate_J_M"/>
</dbReference>
<reference evidence="5 6" key="1">
    <citation type="submission" date="2016-08" db="EMBL/GenBank/DDBJ databases">
        <authorList>
            <person name="Seilhamer J.J."/>
        </authorList>
    </citation>
    <scope>NUCLEOTIDE SEQUENCE [LARGE SCALE GENOMIC DNA]</scope>
    <source>
        <strain evidence="5 6">KH-21-114</strain>
    </source>
</reference>
<organism evidence="5 6">
    <name type="scientific">Pseudomonas putida</name>
    <name type="common">Arthrobacter siderocapsulatus</name>
    <dbReference type="NCBI Taxonomy" id="303"/>
    <lineage>
        <taxon>Bacteria</taxon>
        <taxon>Pseudomonadati</taxon>
        <taxon>Pseudomonadota</taxon>
        <taxon>Gammaproteobacteria</taxon>
        <taxon>Pseudomonadales</taxon>
        <taxon>Pseudomonadaceae</taxon>
        <taxon>Pseudomonas</taxon>
    </lineage>
</organism>
<name>A0A2S3X856_PSEPU</name>
<evidence type="ECO:0000313" key="5">
    <source>
        <dbReference type="EMBL" id="POG11794.1"/>
    </source>
</evidence>
<dbReference type="PANTHER" id="PTHR37829:SF3">
    <property type="entry name" value="PROTEIN JAYE-RELATED"/>
    <property type="match status" value="1"/>
</dbReference>
<evidence type="ECO:0000313" key="6">
    <source>
        <dbReference type="Proteomes" id="UP000237230"/>
    </source>
</evidence>
<dbReference type="InterPro" id="IPR058530">
    <property type="entry name" value="Baseplate_J-like_C"/>
</dbReference>
<reference evidence="5 6" key="2">
    <citation type="submission" date="2018-03" db="EMBL/GenBank/DDBJ databases">
        <title>Draft genome of Pseudomonas putida strain KH-21-114.</title>
        <authorList>
            <person name="Yoshizawa S."/>
            <person name="Khan N.H."/>
            <person name="Nishimura M."/>
            <person name="Chiura H.X."/>
            <person name="Ogura Y."/>
            <person name="Hayashi T."/>
            <person name="Kogure K."/>
        </authorList>
    </citation>
    <scope>NUCLEOTIDE SEQUENCE [LARGE SCALE GENOMIC DNA]</scope>
    <source>
        <strain evidence="5 6">KH-21-114</strain>
    </source>
</reference>
<dbReference type="Proteomes" id="UP000237230">
    <property type="component" value="Unassembled WGS sequence"/>
</dbReference>
<evidence type="ECO:0000259" key="3">
    <source>
        <dbReference type="Pfam" id="PF26078"/>
    </source>
</evidence>
<evidence type="ECO:0000259" key="4">
    <source>
        <dbReference type="Pfam" id="PF26079"/>
    </source>
</evidence>
<dbReference type="PANTHER" id="PTHR37829">
    <property type="entry name" value="PHAGE-LIKE ELEMENT PBSX PROTEIN XKDT"/>
    <property type="match status" value="1"/>
</dbReference>
<evidence type="ECO:0000256" key="1">
    <source>
        <dbReference type="ARBA" id="ARBA00038087"/>
    </source>
</evidence>
<gene>
    <name evidence="5" type="ORF">BGP84_00515</name>
</gene>
<dbReference type="Pfam" id="PF26079">
    <property type="entry name" value="Baseplate_J_C"/>
    <property type="match status" value="1"/>
</dbReference>
<dbReference type="RefSeq" id="WP_060495055.1">
    <property type="nucleotide sequence ID" value="NZ_MINH01000016.1"/>
</dbReference>
<comment type="caution">
    <text evidence="5">The sequence shown here is derived from an EMBL/GenBank/DDBJ whole genome shotgun (WGS) entry which is preliminary data.</text>
</comment>
<dbReference type="InterPro" id="IPR052399">
    <property type="entry name" value="Phage_Baseplate_Assmbl_Protein"/>
</dbReference>
<dbReference type="AlphaFoldDB" id="A0A2S3X856"/>
<dbReference type="InterPro" id="IPR006949">
    <property type="entry name" value="Barrel_Baseplate_J-like"/>
</dbReference>
<feature type="domain" description="Baseplate J-like C-terminal" evidence="4">
    <location>
        <begin position="270"/>
        <end position="346"/>
    </location>
</feature>